<evidence type="ECO:0000313" key="12">
    <source>
        <dbReference type="Proteomes" id="UP000663929"/>
    </source>
</evidence>
<dbReference type="Pfam" id="PF00512">
    <property type="entry name" value="HisKA"/>
    <property type="match status" value="1"/>
</dbReference>
<evidence type="ECO:0000256" key="6">
    <source>
        <dbReference type="ARBA" id="ARBA00023012"/>
    </source>
</evidence>
<dbReference type="InterPro" id="IPR005467">
    <property type="entry name" value="His_kinase_dom"/>
</dbReference>
<dbReference type="Pfam" id="PF02518">
    <property type="entry name" value="HATPase_c"/>
    <property type="match status" value="2"/>
</dbReference>
<accession>A0A8A4TS96</accession>
<dbReference type="SMART" id="SM00388">
    <property type="entry name" value="HisKA"/>
    <property type="match status" value="1"/>
</dbReference>
<keyword evidence="8" id="KW-0175">Coiled coil</keyword>
<dbReference type="InterPro" id="IPR036097">
    <property type="entry name" value="HisK_dim/P_sf"/>
</dbReference>
<dbReference type="InterPro" id="IPR036890">
    <property type="entry name" value="HATPase_C_sf"/>
</dbReference>
<dbReference type="PROSITE" id="PS50109">
    <property type="entry name" value="HIS_KIN"/>
    <property type="match status" value="2"/>
</dbReference>
<evidence type="ECO:0000259" key="10">
    <source>
        <dbReference type="PROSITE" id="PS50110"/>
    </source>
</evidence>
<dbReference type="InterPro" id="IPR004358">
    <property type="entry name" value="Sig_transdc_His_kin-like_C"/>
</dbReference>
<feature type="coiled-coil region" evidence="8">
    <location>
        <begin position="1259"/>
        <end position="1293"/>
    </location>
</feature>
<feature type="domain" description="Histidine kinase" evidence="9">
    <location>
        <begin position="1467"/>
        <end position="1728"/>
    </location>
</feature>
<evidence type="ECO:0000259" key="9">
    <source>
        <dbReference type="PROSITE" id="PS50109"/>
    </source>
</evidence>
<dbReference type="SUPFAM" id="SSF47384">
    <property type="entry name" value="Homodimeric domain of signal transducing histidine kinase"/>
    <property type="match status" value="1"/>
</dbReference>
<feature type="domain" description="Histidine kinase" evidence="9">
    <location>
        <begin position="880"/>
        <end position="1098"/>
    </location>
</feature>
<keyword evidence="12" id="KW-1185">Reference proteome</keyword>
<dbReference type="GO" id="GO:0000155">
    <property type="term" value="F:phosphorelay sensor kinase activity"/>
    <property type="evidence" value="ECO:0007669"/>
    <property type="project" value="InterPro"/>
</dbReference>
<dbReference type="Gene3D" id="3.40.50.2300">
    <property type="match status" value="1"/>
</dbReference>
<dbReference type="InterPro" id="IPR001789">
    <property type="entry name" value="Sig_transdc_resp-reg_receiver"/>
</dbReference>
<dbReference type="SMART" id="SM00448">
    <property type="entry name" value="REC"/>
    <property type="match status" value="1"/>
</dbReference>
<dbReference type="PANTHER" id="PTHR43547">
    <property type="entry name" value="TWO-COMPONENT HISTIDINE KINASE"/>
    <property type="match status" value="1"/>
</dbReference>
<dbReference type="FunFam" id="1.10.287.130:FF:000001">
    <property type="entry name" value="Two-component sensor histidine kinase"/>
    <property type="match status" value="1"/>
</dbReference>
<dbReference type="PANTHER" id="PTHR43547:SF2">
    <property type="entry name" value="HYBRID SIGNAL TRANSDUCTION HISTIDINE KINASE C"/>
    <property type="match status" value="1"/>
</dbReference>
<keyword evidence="6" id="KW-0902">Two-component regulatory system</keyword>
<dbReference type="InterPro" id="IPR011110">
    <property type="entry name" value="Reg_prop"/>
</dbReference>
<dbReference type="InterPro" id="IPR015943">
    <property type="entry name" value="WD40/YVTN_repeat-like_dom_sf"/>
</dbReference>
<dbReference type="InterPro" id="IPR003594">
    <property type="entry name" value="HATPase_dom"/>
</dbReference>
<dbReference type="SUPFAM" id="SSF63829">
    <property type="entry name" value="Calcium-dependent phosphotriesterase"/>
    <property type="match status" value="3"/>
</dbReference>
<evidence type="ECO:0000256" key="2">
    <source>
        <dbReference type="ARBA" id="ARBA00012438"/>
    </source>
</evidence>
<dbReference type="Proteomes" id="UP000663929">
    <property type="component" value="Chromosome"/>
</dbReference>
<keyword evidence="3 7" id="KW-0597">Phosphoprotein</keyword>
<comment type="catalytic activity">
    <reaction evidence="1">
        <text>ATP + protein L-histidine = ADP + protein N-phospho-L-histidine.</text>
        <dbReference type="EC" id="2.7.13.3"/>
    </reaction>
</comment>
<dbReference type="Pfam" id="PF07494">
    <property type="entry name" value="Reg_prop"/>
    <property type="match status" value="9"/>
</dbReference>
<evidence type="ECO:0000256" key="7">
    <source>
        <dbReference type="PROSITE-ProRule" id="PRU00169"/>
    </source>
</evidence>
<protein>
    <recommendedName>
        <fullName evidence="2">histidine kinase</fullName>
        <ecNumber evidence="2">2.7.13.3</ecNumber>
    </recommendedName>
</protein>
<dbReference type="Gene3D" id="2.130.10.10">
    <property type="entry name" value="YVTN repeat-like/Quinoprotein amine dehydrogenase"/>
    <property type="match status" value="5"/>
</dbReference>
<dbReference type="CDD" id="cd16922">
    <property type="entry name" value="HATPase_EvgS-ArcB-TorS-like"/>
    <property type="match status" value="1"/>
</dbReference>
<dbReference type="FunFam" id="3.30.565.10:FF:000010">
    <property type="entry name" value="Sensor histidine kinase RcsC"/>
    <property type="match status" value="1"/>
</dbReference>
<dbReference type="Pfam" id="PF00072">
    <property type="entry name" value="Response_reg"/>
    <property type="match status" value="1"/>
</dbReference>
<dbReference type="Gene3D" id="2.60.40.10">
    <property type="entry name" value="Immunoglobulins"/>
    <property type="match status" value="1"/>
</dbReference>
<sequence>MFLRLLIGCHPTLSFPSGFFRVQAGRALRLGSLFALLLGTAELAAQPRYLNLKNYSTEHGLSQSTVICIAQDKTGFVWLGTQDGLNRFDGYEFKTYKHHLEDPGSLADSWVNTLYVDGDGVLWVGTRDGGLDRFDEQTETFTHFAPSPDNGLASSDIRAILEDSHGRFWLGTNRSGLYQMDRTTGRFTQINLAGHPTPGIAANIRTIFEDRAGVLWLSTIDRGVYSYHPDNGALRHWAYKPGEPDGLSDNAAGPVMQDRRGRIWVGTRDGMLNCIDAIGGTVRRINLNGIQTSGPTDVWSLLEDQEGNLWIGSRTSGLFSFHLEEETFSTYPQGSQDRVNLAKAGVQSLFRDRTGVIWIGTMSGGVVTFDPASQKFPHYKHLAGLPGVLSHDGVYALFEDSRGIIWIGTLGGGINRLDPGKRYFRYFRFDAGDREGLLSDSVTSFGEDADGRIWVGTQSGLSILDVPNNKFENHVPDPDNPHALAAKGVSVLYRDRDDTMWVGTAGGGLARWEPERRGFTNFRYRPDDPESLSNDWVMALHQDRDGALWIGTWGGGVARLDLATEKFRTYRLNKDDPSSLSNNRIRTILEDHAGNLWFGSAGGGVNRYHPESQSFTHFREVDGLANNTVYSILEDAQQLLWISTNRGLTRYNPISGAVRNFDRNDGLQADEFNSGAAMRASDGRLFFGGINGYNAFFPDEVKADQIAPVTVVTELSLFNQPMPLNVADPESPLSRPIHLTRQLDLGYRDHVFSFSFAALHYSSPVGNRFAYKLEGLDPDWVYTDASRRFATYTKLPSGSYTFRVKSANKDDVWDNEGVSIKLRIASPPWRTSWAMLLYALVLVFSGIWFHSAQRRKLAFERRVNTRLRALDKMKDEFLANTSHELRTPLNGIIGLAESLREGVAGPVSPEARHNLELIVSSGRRLTRLVNDILDFSKLEHGNLTLDLKAIDLHALTDVVLTMLNPIATAKQLPLINRVPVQIPPIYADEERLQQILFNLVGNAVKFTDVGRVTVKARVVGNMTEIAVVDTGIGIAPKHRESIFKSFEQVDSATDRRFSGTGLGLAITRHLVNLHGGKLWVESVPGEGSTFFFSLPCSAEGQEAVTGPTIPMISHAPSASGSAIASCVETGSGDMPTILIVDDEPVNRKVLVNYLMLRKYRLLEASSGQEALDHLNRDERIDMILLDVMMPRMPGYQVCRKVRERYSRRELPIIFLTAKSRETDQWAAFQEGANDFLSKPIEKGELLSRVALHLELLKFQREMERKVAERTRELEQKNREMETLDTIVKTINREVELGNVVETLLNQALVLFPGASVAGHLMREIGGRRFRIDHVVGEAAEFWQGKAIGTKELLRGIAASLNQVGTGLYVSDSCRERFLAASATDFPLPQSLIALLTPVERRLEGAILIAHHEHTAVFGPSDVEKAVRFREHALNALTKAAALRDLAETQKELVEAAHTAGRAEIAIHVLHNVGNILNSVNTSAHLLEERLQSQRWPNFLDRLVSSLDSERNLRQLVADGDRRERFSQGLNEVRTRVQDERSFLKSEFEVLQSRISDIATILREQQKYTDVRGLMEAVELNQLVQHALHVEGFLFRPGKMRLLKHFGDIPSVRSSNSRLTRVLFYLFQNAWEAIEARATEEEGFEGTIEITTRMRGQWVELELTDDGVGLPEGVGDRVYTQGYSTKPNRLGLGLHYCANTLMEMNGEISIQPRSGKPGTVVRLHLLPVVSGGEAR</sequence>
<dbReference type="SMART" id="SM00387">
    <property type="entry name" value="HATPase_c"/>
    <property type="match status" value="2"/>
</dbReference>
<dbReference type="InterPro" id="IPR011123">
    <property type="entry name" value="Y_Y_Y"/>
</dbReference>
<keyword evidence="5" id="KW-0418">Kinase</keyword>
<dbReference type="EMBL" id="CP071793">
    <property type="protein sequence ID" value="QTD52836.1"/>
    <property type="molecule type" value="Genomic_DNA"/>
</dbReference>
<dbReference type="Pfam" id="PF07495">
    <property type="entry name" value="Y_Y_Y"/>
    <property type="match status" value="1"/>
</dbReference>
<dbReference type="PROSITE" id="PS50110">
    <property type="entry name" value="RESPONSE_REGULATORY"/>
    <property type="match status" value="1"/>
</dbReference>
<evidence type="ECO:0000313" key="11">
    <source>
        <dbReference type="EMBL" id="QTD52836.1"/>
    </source>
</evidence>
<dbReference type="KEGG" id="scor:J3U87_10195"/>
<evidence type="ECO:0000256" key="4">
    <source>
        <dbReference type="ARBA" id="ARBA00022679"/>
    </source>
</evidence>
<dbReference type="PRINTS" id="PR00344">
    <property type="entry name" value="BCTRLSENSOR"/>
</dbReference>
<evidence type="ECO:0000256" key="8">
    <source>
        <dbReference type="SAM" id="Coils"/>
    </source>
</evidence>
<evidence type="ECO:0000256" key="5">
    <source>
        <dbReference type="ARBA" id="ARBA00022777"/>
    </source>
</evidence>
<dbReference type="InterPro" id="IPR029016">
    <property type="entry name" value="GAF-like_dom_sf"/>
</dbReference>
<dbReference type="InterPro" id="IPR011006">
    <property type="entry name" value="CheY-like_superfamily"/>
</dbReference>
<dbReference type="CDD" id="cd00082">
    <property type="entry name" value="HisKA"/>
    <property type="match status" value="1"/>
</dbReference>
<dbReference type="InterPro" id="IPR013783">
    <property type="entry name" value="Ig-like_fold"/>
</dbReference>
<reference evidence="11" key="1">
    <citation type="submission" date="2021-03" db="EMBL/GenBank/DDBJ databases">
        <title>Acanthopleuribacteraceae sp. M133.</title>
        <authorList>
            <person name="Wang G."/>
        </authorList>
    </citation>
    <scope>NUCLEOTIDE SEQUENCE</scope>
    <source>
        <strain evidence="11">M133</strain>
    </source>
</reference>
<dbReference type="Gene3D" id="1.10.287.130">
    <property type="match status" value="1"/>
</dbReference>
<name>A0A8A4TS96_SULCO</name>
<dbReference type="Gene3D" id="3.30.450.40">
    <property type="match status" value="1"/>
</dbReference>
<feature type="modified residue" description="4-aspartylphosphate" evidence="7">
    <location>
        <position position="1186"/>
    </location>
</feature>
<feature type="domain" description="Response regulatory" evidence="10">
    <location>
        <begin position="1136"/>
        <end position="1253"/>
    </location>
</feature>
<dbReference type="SUPFAM" id="SSF52172">
    <property type="entry name" value="CheY-like"/>
    <property type="match status" value="1"/>
</dbReference>
<keyword evidence="4" id="KW-0808">Transferase</keyword>
<evidence type="ECO:0000256" key="1">
    <source>
        <dbReference type="ARBA" id="ARBA00000085"/>
    </source>
</evidence>
<dbReference type="RefSeq" id="WP_237382935.1">
    <property type="nucleotide sequence ID" value="NZ_CP071793.1"/>
</dbReference>
<dbReference type="Gene3D" id="3.30.565.10">
    <property type="entry name" value="Histidine kinase-like ATPase, C-terminal domain"/>
    <property type="match status" value="2"/>
</dbReference>
<proteinExistence type="predicted"/>
<dbReference type="InterPro" id="IPR003661">
    <property type="entry name" value="HisK_dim/P_dom"/>
</dbReference>
<evidence type="ECO:0000256" key="3">
    <source>
        <dbReference type="ARBA" id="ARBA00022553"/>
    </source>
</evidence>
<gene>
    <name evidence="11" type="ORF">J3U87_10195</name>
</gene>
<organism evidence="11 12">
    <name type="scientific">Sulfidibacter corallicola</name>
    <dbReference type="NCBI Taxonomy" id="2818388"/>
    <lineage>
        <taxon>Bacteria</taxon>
        <taxon>Pseudomonadati</taxon>
        <taxon>Acidobacteriota</taxon>
        <taxon>Holophagae</taxon>
        <taxon>Acanthopleuribacterales</taxon>
        <taxon>Acanthopleuribacteraceae</taxon>
        <taxon>Sulfidibacter</taxon>
    </lineage>
</organism>
<dbReference type="SUPFAM" id="SSF55874">
    <property type="entry name" value="ATPase domain of HSP90 chaperone/DNA topoisomerase II/histidine kinase"/>
    <property type="match status" value="2"/>
</dbReference>
<dbReference type="EC" id="2.7.13.3" evidence="2"/>